<reference evidence="2 3" key="1">
    <citation type="submission" date="2020-06" db="EMBL/GenBank/DDBJ databases">
        <title>Genome sequence of Rhizobium sp strain ADMK78.</title>
        <authorList>
            <person name="Rahi P."/>
        </authorList>
    </citation>
    <scope>NUCLEOTIDE SEQUENCE [LARGE SCALE GENOMIC DNA]</scope>
    <source>
        <strain evidence="2 3">ADMK78</strain>
    </source>
</reference>
<feature type="transmembrane region" description="Helical" evidence="1">
    <location>
        <begin position="37"/>
        <end position="60"/>
    </location>
</feature>
<keyword evidence="3" id="KW-1185">Reference proteome</keyword>
<evidence type="ECO:0000256" key="1">
    <source>
        <dbReference type="SAM" id="Phobius"/>
    </source>
</evidence>
<dbReference type="RefSeq" id="WP_138288281.1">
    <property type="nucleotide sequence ID" value="NZ_CP058350.1"/>
</dbReference>
<dbReference type="InterPro" id="IPR047730">
    <property type="entry name" value="ABZJ_00895-like"/>
</dbReference>
<protein>
    <submittedName>
        <fullName evidence="2">Uncharacterized protein</fullName>
    </submittedName>
</protein>
<dbReference type="EMBL" id="CP058350">
    <property type="protein sequence ID" value="QLF69797.1"/>
    <property type="molecule type" value="Genomic_DNA"/>
</dbReference>
<feature type="transmembrane region" description="Helical" evidence="1">
    <location>
        <begin position="12"/>
        <end position="31"/>
    </location>
</feature>
<feature type="transmembrane region" description="Helical" evidence="1">
    <location>
        <begin position="72"/>
        <end position="96"/>
    </location>
</feature>
<accession>A0ABX6QNH1</accession>
<dbReference type="NCBIfam" id="NF038216">
    <property type="entry name" value="ABZJ_00895_fam"/>
    <property type="match status" value="1"/>
</dbReference>
<gene>
    <name evidence="2" type="ORF">FE840_009730</name>
</gene>
<evidence type="ECO:0000313" key="3">
    <source>
        <dbReference type="Proteomes" id="UP000308530"/>
    </source>
</evidence>
<dbReference type="Proteomes" id="UP000308530">
    <property type="component" value="Chromosome"/>
</dbReference>
<organism evidence="2 3">
    <name type="scientific">Peteryoungia desertarenae</name>
    <dbReference type="NCBI Taxonomy" id="1813451"/>
    <lineage>
        <taxon>Bacteria</taxon>
        <taxon>Pseudomonadati</taxon>
        <taxon>Pseudomonadota</taxon>
        <taxon>Alphaproteobacteria</taxon>
        <taxon>Hyphomicrobiales</taxon>
        <taxon>Rhizobiaceae</taxon>
        <taxon>Peteryoungia</taxon>
    </lineage>
</organism>
<name>A0ABX6QNH1_9HYPH</name>
<keyword evidence="1" id="KW-0812">Transmembrane</keyword>
<evidence type="ECO:0000313" key="2">
    <source>
        <dbReference type="EMBL" id="QLF69797.1"/>
    </source>
</evidence>
<proteinExistence type="predicted"/>
<sequence>MPPFLNRLVLRYALVFLLCEAAMWLIMLGLNVGEDAYVEWIGANVAVSFASAAYAGLYFAQEKRRVPDWGESVTLSCVLVAIYVLYSLVLFGVISILGMATIRIAVDQIGASLTEVLLMALAQVIVLPFIINVIAVRTGASSLIKVLNKYPQKEE</sequence>
<keyword evidence="1" id="KW-1133">Transmembrane helix</keyword>
<feature type="transmembrane region" description="Helical" evidence="1">
    <location>
        <begin position="116"/>
        <end position="135"/>
    </location>
</feature>
<keyword evidence="1" id="KW-0472">Membrane</keyword>